<proteinExistence type="predicted"/>
<evidence type="ECO:0000313" key="2">
    <source>
        <dbReference type="Proteomes" id="UP000326354"/>
    </source>
</evidence>
<accession>A0A5S9ISH7</accession>
<dbReference type="Proteomes" id="UP000326354">
    <property type="component" value="Chromosome"/>
</dbReference>
<gene>
    <name evidence="1" type="ORF">UABAM_04988</name>
</gene>
<dbReference type="AlphaFoldDB" id="A0A5S9ISH7"/>
<protein>
    <submittedName>
        <fullName evidence="1">Uncharacterized protein</fullName>
    </submittedName>
</protein>
<organism evidence="1 2">
    <name type="scientific">Uabimicrobium amorphum</name>
    <dbReference type="NCBI Taxonomy" id="2596890"/>
    <lineage>
        <taxon>Bacteria</taxon>
        <taxon>Pseudomonadati</taxon>
        <taxon>Planctomycetota</taxon>
        <taxon>Candidatus Uabimicrobiia</taxon>
        <taxon>Candidatus Uabimicrobiales</taxon>
        <taxon>Candidatus Uabimicrobiaceae</taxon>
        <taxon>Candidatus Uabimicrobium</taxon>
    </lineage>
</organism>
<dbReference type="RefSeq" id="WP_151970650.1">
    <property type="nucleotide sequence ID" value="NZ_AP019860.1"/>
</dbReference>
<dbReference type="KEGG" id="uam:UABAM_04988"/>
<dbReference type="EMBL" id="AP019860">
    <property type="protein sequence ID" value="BBM86602.1"/>
    <property type="molecule type" value="Genomic_DNA"/>
</dbReference>
<name>A0A5S9ISH7_UABAM</name>
<sequence>MYQVDKILPRALNMITSFVSGKQVNVVVAERAKEPVTVVMEGTALFVQPQVAFYDVLMASRLFNYHYIIKKQYREESPPVKLIRKWMRKERKYLHRRFPALHGFKGSYHPHSDCEEYPCVVWQGVEFGNLQSNPFAGVGSENFSMVQVEGVDIVSSEDDMNALIAALKNGNVPLKKHKELHIPVAEIPANLLVKNAWPQEWERLERYFNSSWIKEWRKCMMRKMEGNLDLNIFAQHKSSGTRINMNRLYRVPLAKYTRQIPKIFQSERRRIETTFDPSQYLGVLAVDMNMWSEKDENGRYGSGNSELALVHILEQMGIDLILISFRDFLVDLGNGEKVYIHVPFVLKQAHEPMSKIIWSRVVEAWKRSGQRGEICSFQPIHFKTISEYINKAFAEKHYRYVYMMYYSRNDFGSQNDLFHARTIQSLENICQDMFARHDKTKWLMYGRIPYSLKNHAEKGVFRKFNDDFYLF</sequence>
<keyword evidence="2" id="KW-1185">Reference proteome</keyword>
<reference evidence="1 2" key="1">
    <citation type="submission" date="2019-08" db="EMBL/GenBank/DDBJ databases">
        <title>Complete genome sequence of Candidatus Uab amorphum.</title>
        <authorList>
            <person name="Shiratori T."/>
            <person name="Suzuki S."/>
            <person name="Kakizawa Y."/>
            <person name="Ishida K."/>
        </authorList>
    </citation>
    <scope>NUCLEOTIDE SEQUENCE [LARGE SCALE GENOMIC DNA]</scope>
    <source>
        <strain evidence="1 2">SRT547</strain>
    </source>
</reference>
<evidence type="ECO:0000313" key="1">
    <source>
        <dbReference type="EMBL" id="BBM86602.1"/>
    </source>
</evidence>